<dbReference type="InterPro" id="IPR055586">
    <property type="entry name" value="DUF7162"/>
</dbReference>
<dbReference type="EMBL" id="LT629971">
    <property type="protein sequence ID" value="SEH76283.1"/>
    <property type="molecule type" value="Genomic_DNA"/>
</dbReference>
<name>A0A1H6KWD6_MYCRU</name>
<proteinExistence type="predicted"/>
<evidence type="ECO:0000313" key="1">
    <source>
        <dbReference type="EMBL" id="SEH76283.1"/>
    </source>
</evidence>
<gene>
    <name evidence="1" type="ORF">SAMN04489835_3794</name>
</gene>
<evidence type="ECO:0008006" key="3">
    <source>
        <dbReference type="Google" id="ProtNLM"/>
    </source>
</evidence>
<sequence>MGEIVELDVRQLRTVAERVTGAAGRIAEMPWPSLDPDALTGAASAEVTETAAVATRLAGVVADMRAWAASARTAADAFDDAEHRTGDRFRR</sequence>
<dbReference type="STRING" id="370526.SAMN04489835_3794"/>
<accession>A0A1H6KWD6</accession>
<dbReference type="AlphaFoldDB" id="A0A1H6KWD6"/>
<reference evidence="2" key="1">
    <citation type="submission" date="2016-10" db="EMBL/GenBank/DDBJ databases">
        <authorList>
            <person name="Varghese N."/>
            <person name="Submissions S."/>
        </authorList>
    </citation>
    <scope>NUCLEOTIDE SEQUENCE [LARGE SCALE GENOMIC DNA]</scope>
    <source>
        <strain evidence="2">DSM 45405</strain>
    </source>
</reference>
<dbReference type="Proteomes" id="UP000182915">
    <property type="component" value="Chromosome I"/>
</dbReference>
<evidence type="ECO:0000313" key="2">
    <source>
        <dbReference type="Proteomes" id="UP000182915"/>
    </source>
</evidence>
<dbReference type="OrthoDB" id="4731851at2"/>
<protein>
    <recommendedName>
        <fullName evidence="3">Excreted virulence factor EspC, type VII ESX diderm</fullName>
    </recommendedName>
</protein>
<keyword evidence="2" id="KW-1185">Reference proteome</keyword>
<dbReference type="Pfam" id="PF23721">
    <property type="entry name" value="DUF7162"/>
    <property type="match status" value="1"/>
</dbReference>
<dbReference type="RefSeq" id="WP_083408465.1">
    <property type="nucleotide sequence ID" value="NZ_LT629971.1"/>
</dbReference>
<organism evidence="1 2">
    <name type="scientific">Mycolicibacterium rutilum</name>
    <name type="common">Mycobacterium rutilum</name>
    <dbReference type="NCBI Taxonomy" id="370526"/>
    <lineage>
        <taxon>Bacteria</taxon>
        <taxon>Bacillati</taxon>
        <taxon>Actinomycetota</taxon>
        <taxon>Actinomycetes</taxon>
        <taxon>Mycobacteriales</taxon>
        <taxon>Mycobacteriaceae</taxon>
        <taxon>Mycolicibacterium</taxon>
    </lineage>
</organism>